<dbReference type="GO" id="GO:0005524">
    <property type="term" value="F:ATP binding"/>
    <property type="evidence" value="ECO:0007669"/>
    <property type="project" value="TreeGrafter"/>
</dbReference>
<evidence type="ECO:0000313" key="2">
    <source>
        <dbReference type="EMBL" id="RXS93634.1"/>
    </source>
</evidence>
<evidence type="ECO:0000313" key="3">
    <source>
        <dbReference type="Proteomes" id="UP000290253"/>
    </source>
</evidence>
<dbReference type="PANTHER" id="PTHR43384">
    <property type="entry name" value="SEPTUM SITE-DETERMINING PROTEIN MIND HOMOLOG, CHLOROPLASTIC-RELATED"/>
    <property type="match status" value="1"/>
</dbReference>
<reference evidence="2 3" key="1">
    <citation type="journal article" date="2016" name="Int. J. Syst. Evol. Microbiol.">
        <title>Acidipila dinghuensis sp. nov., an acidobacterium isolated from forest soil.</title>
        <authorList>
            <person name="Jiang Y.W."/>
            <person name="Wang J."/>
            <person name="Chen M.H."/>
            <person name="Lv Y.Y."/>
            <person name="Qiu L.H."/>
        </authorList>
    </citation>
    <scope>NUCLEOTIDE SEQUENCE [LARGE SCALE GENOMIC DNA]</scope>
    <source>
        <strain evidence="2 3">DHOF10</strain>
    </source>
</reference>
<proteinExistence type="predicted"/>
<dbReference type="InterPro" id="IPR025669">
    <property type="entry name" value="AAA_dom"/>
</dbReference>
<dbReference type="GO" id="GO:0016887">
    <property type="term" value="F:ATP hydrolysis activity"/>
    <property type="evidence" value="ECO:0007669"/>
    <property type="project" value="TreeGrafter"/>
</dbReference>
<dbReference type="InterPro" id="IPR050625">
    <property type="entry name" value="ParA/MinD_ATPase"/>
</dbReference>
<dbReference type="Proteomes" id="UP000290253">
    <property type="component" value="Unassembled WGS sequence"/>
</dbReference>
<dbReference type="EMBL" id="SDMK01000004">
    <property type="protein sequence ID" value="RXS93634.1"/>
    <property type="molecule type" value="Genomic_DNA"/>
</dbReference>
<protein>
    <submittedName>
        <fullName evidence="2">Secretion system protein</fullName>
    </submittedName>
</protein>
<evidence type="ECO:0000259" key="1">
    <source>
        <dbReference type="Pfam" id="PF13614"/>
    </source>
</evidence>
<dbReference type="Gene3D" id="3.40.50.300">
    <property type="entry name" value="P-loop containing nucleotide triphosphate hydrolases"/>
    <property type="match status" value="1"/>
</dbReference>
<dbReference type="Gene3D" id="3.40.50.2300">
    <property type="match status" value="1"/>
</dbReference>
<dbReference type="GO" id="GO:0009898">
    <property type="term" value="C:cytoplasmic side of plasma membrane"/>
    <property type="evidence" value="ECO:0007669"/>
    <property type="project" value="TreeGrafter"/>
</dbReference>
<comment type="caution">
    <text evidence="2">The sequence shown here is derived from an EMBL/GenBank/DDBJ whole genome shotgun (WGS) entry which is preliminary data.</text>
</comment>
<dbReference type="InterPro" id="IPR027417">
    <property type="entry name" value="P-loop_NTPase"/>
</dbReference>
<dbReference type="GO" id="GO:0051782">
    <property type="term" value="P:negative regulation of cell division"/>
    <property type="evidence" value="ECO:0007669"/>
    <property type="project" value="TreeGrafter"/>
</dbReference>
<dbReference type="AlphaFoldDB" id="A0A4V1NUW1"/>
<dbReference type="Pfam" id="PF13614">
    <property type="entry name" value="AAA_31"/>
    <property type="match status" value="1"/>
</dbReference>
<sequence>MLNNMMRGRVLPFNGNRVEVPDPMVIAVCLGADTVDRLNHAIKKRTWRSEVATFTSYISPDKRPYFAPLIKSAEICIAFVDFSRSTEEAIETAQYLTQMFAGKITVVALAKSKDPAKILVAMRSGCSEFLETPLQEVTLNDLFDRLERQWFSTHYKEPQSGSILSLFGVKGGVGTTTLAVHLAVFLSQMQGKRVLLVDHCQELGHVCVYLGMDGRKSQFQEVVKNFNRLDSQLLHGFIGRHPMGLDVLSSLDSCGARAMDGDALTKTLEFLRCEYDYIIFDCDIRQEEHNMPVIEASQRIYLVSTQDVGSLRNLSRYIDRFLLLDASAEKIEIALNRVSDLDPALVEQVEKAVKLPIKLRIPNAYLELAKTANLGEPIMPGTKSPLASRFAKWAEAIAGAPLSEVSAKRVKPLLSLWR</sequence>
<feature type="domain" description="AAA" evidence="1">
    <location>
        <begin position="163"/>
        <end position="300"/>
    </location>
</feature>
<accession>A0A4V1NUW1</accession>
<organism evidence="2 3">
    <name type="scientific">Silvibacterium dinghuense</name>
    <dbReference type="NCBI Taxonomy" id="1560006"/>
    <lineage>
        <taxon>Bacteria</taxon>
        <taxon>Pseudomonadati</taxon>
        <taxon>Acidobacteriota</taxon>
        <taxon>Terriglobia</taxon>
        <taxon>Terriglobales</taxon>
        <taxon>Acidobacteriaceae</taxon>
        <taxon>Silvibacterium</taxon>
    </lineage>
</organism>
<dbReference type="SUPFAM" id="SSF52540">
    <property type="entry name" value="P-loop containing nucleoside triphosphate hydrolases"/>
    <property type="match status" value="1"/>
</dbReference>
<keyword evidence="3" id="KW-1185">Reference proteome</keyword>
<dbReference type="PANTHER" id="PTHR43384:SF13">
    <property type="entry name" value="SLR0110 PROTEIN"/>
    <property type="match status" value="1"/>
</dbReference>
<dbReference type="GO" id="GO:0005829">
    <property type="term" value="C:cytosol"/>
    <property type="evidence" value="ECO:0007669"/>
    <property type="project" value="TreeGrafter"/>
</dbReference>
<name>A0A4V1NUW1_9BACT</name>
<dbReference type="OrthoDB" id="109601at2"/>
<gene>
    <name evidence="2" type="ORF">ESZ00_16330</name>
</gene>